<sequence>MLKYISFAVFIKLQKTCEVFTKLCQKRYQNVGAIIFFSFISKNAFLYIKILHGFGNDSCTTENYCY</sequence>
<organism evidence="1 2">
    <name type="scientific">Chryseobacterium luteum</name>
    <dbReference type="NCBI Taxonomy" id="421531"/>
    <lineage>
        <taxon>Bacteria</taxon>
        <taxon>Pseudomonadati</taxon>
        <taxon>Bacteroidota</taxon>
        <taxon>Flavobacteriia</taxon>
        <taxon>Flavobacteriales</taxon>
        <taxon>Weeksellaceae</taxon>
        <taxon>Chryseobacterium group</taxon>
        <taxon>Chryseobacterium</taxon>
    </lineage>
</organism>
<dbReference type="Proteomes" id="UP000028703">
    <property type="component" value="Unassembled WGS sequence"/>
</dbReference>
<proteinExistence type="predicted"/>
<accession>A0A085ZUL5</accession>
<dbReference type="EMBL" id="JPRO01000004">
    <property type="protein sequence ID" value="KFF08129.1"/>
    <property type="molecule type" value="Genomic_DNA"/>
</dbReference>
<reference evidence="1 2" key="1">
    <citation type="submission" date="2014-07" db="EMBL/GenBank/DDBJ databases">
        <title>Genome of Chryseobacterium luteum DSM 18605.</title>
        <authorList>
            <person name="Stropko S.J."/>
            <person name="Pipes S.E."/>
            <person name="Newman J.D."/>
        </authorList>
    </citation>
    <scope>NUCLEOTIDE SEQUENCE [LARGE SCALE GENOMIC DNA]</scope>
    <source>
        <strain evidence="1 2">DSM 18605</strain>
    </source>
</reference>
<dbReference type="AlphaFoldDB" id="A0A085ZUL5"/>
<evidence type="ECO:0000313" key="1">
    <source>
        <dbReference type="EMBL" id="KFF08129.1"/>
    </source>
</evidence>
<name>A0A085ZUL5_9FLAO</name>
<comment type="caution">
    <text evidence="1">The sequence shown here is derived from an EMBL/GenBank/DDBJ whole genome shotgun (WGS) entry which is preliminary data.</text>
</comment>
<protein>
    <submittedName>
        <fullName evidence="1">Uncharacterized protein</fullName>
    </submittedName>
</protein>
<gene>
    <name evidence="1" type="ORF">IX38_08290</name>
</gene>
<evidence type="ECO:0000313" key="2">
    <source>
        <dbReference type="Proteomes" id="UP000028703"/>
    </source>
</evidence>
<keyword evidence="2" id="KW-1185">Reference proteome</keyword>